<keyword evidence="3" id="KW-1185">Reference proteome</keyword>
<proteinExistence type="predicted"/>
<gene>
    <name evidence="2" type="ORF">WISP_56105</name>
</gene>
<feature type="region of interest" description="Disordered" evidence="1">
    <location>
        <begin position="78"/>
        <end position="103"/>
    </location>
</feature>
<comment type="caution">
    <text evidence="2">The sequence shown here is derived from an EMBL/GenBank/DDBJ whole genome shotgun (WGS) entry which is preliminary data.</text>
</comment>
<evidence type="ECO:0000256" key="1">
    <source>
        <dbReference type="SAM" id="MobiDB-lite"/>
    </source>
</evidence>
<dbReference type="EMBL" id="WHWB01033560">
    <property type="protein sequence ID" value="KAJ7419009.1"/>
    <property type="molecule type" value="Genomic_DNA"/>
</dbReference>
<organism evidence="2 3">
    <name type="scientific">Willisornis vidua</name>
    <name type="common">Xingu scale-backed antbird</name>
    <dbReference type="NCBI Taxonomy" id="1566151"/>
    <lineage>
        <taxon>Eukaryota</taxon>
        <taxon>Metazoa</taxon>
        <taxon>Chordata</taxon>
        <taxon>Craniata</taxon>
        <taxon>Vertebrata</taxon>
        <taxon>Euteleostomi</taxon>
        <taxon>Archelosauria</taxon>
        <taxon>Archosauria</taxon>
        <taxon>Dinosauria</taxon>
        <taxon>Saurischia</taxon>
        <taxon>Theropoda</taxon>
        <taxon>Coelurosauria</taxon>
        <taxon>Aves</taxon>
        <taxon>Neognathae</taxon>
        <taxon>Neoaves</taxon>
        <taxon>Telluraves</taxon>
        <taxon>Australaves</taxon>
        <taxon>Passeriformes</taxon>
        <taxon>Thamnophilidae</taxon>
        <taxon>Willisornis</taxon>
    </lineage>
</organism>
<evidence type="ECO:0000313" key="3">
    <source>
        <dbReference type="Proteomes" id="UP001145742"/>
    </source>
</evidence>
<name>A0ABQ9DH31_9PASS</name>
<accession>A0ABQ9DH31</accession>
<dbReference type="Proteomes" id="UP001145742">
    <property type="component" value="Unassembled WGS sequence"/>
</dbReference>
<evidence type="ECO:0000313" key="2">
    <source>
        <dbReference type="EMBL" id="KAJ7419009.1"/>
    </source>
</evidence>
<sequence>MDRWAVVLSMGPKQHGVSRRGFTFSECDMKCSDTGCTEGAVLYLDFNSGEKSYSQLSPPKVMAKCPVDLNGAGIEDNRATLEDEPDLEEDVSAHGRGVGLDDH</sequence>
<reference evidence="2" key="1">
    <citation type="submission" date="2019-10" db="EMBL/GenBank/DDBJ databases">
        <authorList>
            <person name="Soares A.E.R."/>
            <person name="Aleixo A."/>
            <person name="Schneider P."/>
            <person name="Miyaki C.Y."/>
            <person name="Schneider M.P."/>
            <person name="Mello C."/>
            <person name="Vasconcelos A.T.R."/>
        </authorList>
    </citation>
    <scope>NUCLEOTIDE SEQUENCE</scope>
    <source>
        <tissue evidence="2">Muscle</tissue>
    </source>
</reference>
<protein>
    <submittedName>
        <fullName evidence="2">Uncharacterized protein</fullName>
    </submittedName>
</protein>